<dbReference type="EMBL" id="LJSK01000423">
    <property type="protein sequence ID" value="KPI83172.1"/>
    <property type="molecule type" value="Genomic_DNA"/>
</dbReference>
<dbReference type="Proteomes" id="UP000038009">
    <property type="component" value="Unassembled WGS sequence"/>
</dbReference>
<accession>A0A0N1I1G3</accession>
<feature type="region of interest" description="Disordered" evidence="1">
    <location>
        <begin position="164"/>
        <end position="208"/>
    </location>
</feature>
<keyword evidence="3" id="KW-1185">Reference proteome</keyword>
<evidence type="ECO:0000313" key="2">
    <source>
        <dbReference type="EMBL" id="KPI83172.1"/>
    </source>
</evidence>
<feature type="compositionally biased region" description="Polar residues" evidence="1">
    <location>
        <begin position="482"/>
        <end position="500"/>
    </location>
</feature>
<sequence>MAGAASGNKSRRPSHPHLPPLPHTLAHGDDGAPSPSRHVPSLPIAARGTPRSARLSSSGAVYIPPTVPNSDVFPPSGIAPFANDGAGERQLPNIARPAACGVSRVHHVIGIARGMKPLPLRVKAILTPTPASSLEHQIHAAAEAAERPLLTTAVAEEDPLHLVRMQPRPPSPTLSQQQASIQFSDARPQRPGGPLRRPHPPSMGSVPAVYRPTATQFLMAVRRLNRMTANVCRAEDKTSLEFVEEDKGKRLNRRPESNGATLHAAPTPPLSLPRVRKLAHVPLLPLTICTDGSAVLLVDPNGTSRHGNYVQAAETYLQCRAAAHPSTPPAASCMLWWTMDDVKGCRGVLPLSDARASYTEGDPSFGMSSSSSALSTSTHANTRIDCNLFLSSVQPSCLKLPYGEGLLLLFTNASASSTKSADVSPATAPNLASAPASSFSHGFLDDLYHGYLPSLLESVYPDGGVQIRGCWCDSWNSSGESTISSTKQPLGASFATSQPSVAPGDGARSSRGREPDDDVKTLRIAEPLVHPACAPSTRVAETTKAPSSELAAAAAARIMERLQPTSLPRAPASSKGTPINSLSQAPILELPKAVLQFMLHEDDVASPQMVQRVAGASAVKELTGASRSIAPRSPAMVSSPSAPTVDESERIVGSDKRKFDTTAAPSCFSSGGLVFVSPLLRAPQPVRVAAAAAAASSCAAVDDRPSLCHSVIVLTPMGRVELVVEHRGARPLAGDAAASAISASPVTIRDVKSSLCLCAVGQALQLSEADVALVYAPGTAALGEEEELNRKHVVLRLRRRLVCGYQ</sequence>
<feature type="region of interest" description="Disordered" evidence="1">
    <location>
        <begin position="245"/>
        <end position="268"/>
    </location>
</feature>
<reference evidence="2 3" key="1">
    <citation type="journal article" date="2015" name="PLoS Pathog.">
        <title>Leptomonas seymouri: Adaptations to the Dixenous Life Cycle Analyzed by Genome Sequencing, Transcriptome Profiling and Co-infection with Leishmania donovani.</title>
        <authorList>
            <person name="Kraeva N."/>
            <person name="Butenko A."/>
            <person name="Hlavacova J."/>
            <person name="Kostygov A."/>
            <person name="Myskova J."/>
            <person name="Grybchuk D."/>
            <person name="Lestinova T."/>
            <person name="Votypka J."/>
            <person name="Volf P."/>
            <person name="Opperdoes F."/>
            <person name="Flegontov P."/>
            <person name="Lukes J."/>
            <person name="Yurchenko V."/>
        </authorList>
    </citation>
    <scope>NUCLEOTIDE SEQUENCE [LARGE SCALE GENOMIC DNA]</scope>
    <source>
        <strain evidence="2 3">ATCC 30220</strain>
    </source>
</reference>
<protein>
    <submittedName>
        <fullName evidence="2">Uncharacterized protein</fullName>
    </submittedName>
</protein>
<dbReference type="AlphaFoldDB" id="A0A0N1I1G3"/>
<feature type="region of interest" description="Disordered" evidence="1">
    <location>
        <begin position="631"/>
        <end position="653"/>
    </location>
</feature>
<proteinExistence type="predicted"/>
<name>A0A0N1I1G3_LEPSE</name>
<evidence type="ECO:0000256" key="1">
    <source>
        <dbReference type="SAM" id="MobiDB-lite"/>
    </source>
</evidence>
<dbReference type="OrthoDB" id="273842at2759"/>
<evidence type="ECO:0000313" key="3">
    <source>
        <dbReference type="Proteomes" id="UP000038009"/>
    </source>
</evidence>
<organism evidence="2 3">
    <name type="scientific">Leptomonas seymouri</name>
    <dbReference type="NCBI Taxonomy" id="5684"/>
    <lineage>
        <taxon>Eukaryota</taxon>
        <taxon>Discoba</taxon>
        <taxon>Euglenozoa</taxon>
        <taxon>Kinetoplastea</taxon>
        <taxon>Metakinetoplastina</taxon>
        <taxon>Trypanosomatida</taxon>
        <taxon>Trypanosomatidae</taxon>
        <taxon>Leishmaniinae</taxon>
        <taxon>Leptomonas</taxon>
    </lineage>
</organism>
<dbReference type="VEuPathDB" id="TriTrypDB:Lsey_0423_0010"/>
<feature type="compositionally biased region" description="Basic and acidic residues" evidence="1">
    <location>
        <begin position="245"/>
        <end position="256"/>
    </location>
</feature>
<feature type="region of interest" description="Disordered" evidence="1">
    <location>
        <begin position="482"/>
        <end position="518"/>
    </location>
</feature>
<dbReference type="OMA" id="TERHGNY"/>
<feature type="compositionally biased region" description="Polar residues" evidence="1">
    <location>
        <begin position="173"/>
        <end position="183"/>
    </location>
</feature>
<comment type="caution">
    <text evidence="2">The sequence shown here is derived from an EMBL/GenBank/DDBJ whole genome shotgun (WGS) entry which is preliminary data.</text>
</comment>
<feature type="region of interest" description="Disordered" evidence="1">
    <location>
        <begin position="1"/>
        <end position="60"/>
    </location>
</feature>
<gene>
    <name evidence="2" type="ORF">ABL78_7801</name>
</gene>